<dbReference type="Proteomes" id="UP001221142">
    <property type="component" value="Unassembled WGS sequence"/>
</dbReference>
<feature type="compositionally biased region" description="Low complexity" evidence="1">
    <location>
        <begin position="56"/>
        <end position="67"/>
    </location>
</feature>
<protein>
    <submittedName>
        <fullName evidence="2">Uncharacterized protein</fullName>
    </submittedName>
</protein>
<sequence>MRTVRTPPRRKDTPVFDKQSQESNATQEFDIDDSQDDGYTLSARGDISLSRPYYIPGAPGALSPPGSQRGTPESEGVRRRPVRARPPMRRLIYSEDSKTEHQELMPPVRPPSVVLGRTSTIVTIPDEEDVSTPHSRFMTFMTSRDLTHSPKKNEAPPRHPLDELAQDKEDALERETASRPLRGNARLPPRLPIPNWDSMNVDSSF</sequence>
<feature type="compositionally biased region" description="Basic residues" evidence="1">
    <location>
        <begin position="79"/>
        <end position="88"/>
    </location>
</feature>
<organism evidence="2 3">
    <name type="scientific">Roridomyces roridus</name>
    <dbReference type="NCBI Taxonomy" id="1738132"/>
    <lineage>
        <taxon>Eukaryota</taxon>
        <taxon>Fungi</taxon>
        <taxon>Dikarya</taxon>
        <taxon>Basidiomycota</taxon>
        <taxon>Agaricomycotina</taxon>
        <taxon>Agaricomycetes</taxon>
        <taxon>Agaricomycetidae</taxon>
        <taxon>Agaricales</taxon>
        <taxon>Marasmiineae</taxon>
        <taxon>Mycenaceae</taxon>
        <taxon>Roridomyces</taxon>
    </lineage>
</organism>
<reference evidence="2" key="1">
    <citation type="submission" date="2023-03" db="EMBL/GenBank/DDBJ databases">
        <title>Massive genome expansion in bonnet fungi (Mycena s.s.) driven by repeated elements and novel gene families across ecological guilds.</title>
        <authorList>
            <consortium name="Lawrence Berkeley National Laboratory"/>
            <person name="Harder C.B."/>
            <person name="Miyauchi S."/>
            <person name="Viragh M."/>
            <person name="Kuo A."/>
            <person name="Thoen E."/>
            <person name="Andreopoulos B."/>
            <person name="Lu D."/>
            <person name="Skrede I."/>
            <person name="Drula E."/>
            <person name="Henrissat B."/>
            <person name="Morin E."/>
            <person name="Kohler A."/>
            <person name="Barry K."/>
            <person name="LaButti K."/>
            <person name="Morin E."/>
            <person name="Salamov A."/>
            <person name="Lipzen A."/>
            <person name="Mereny Z."/>
            <person name="Hegedus B."/>
            <person name="Baldrian P."/>
            <person name="Stursova M."/>
            <person name="Weitz H."/>
            <person name="Taylor A."/>
            <person name="Grigoriev I.V."/>
            <person name="Nagy L.G."/>
            <person name="Martin F."/>
            <person name="Kauserud H."/>
        </authorList>
    </citation>
    <scope>NUCLEOTIDE SEQUENCE</scope>
    <source>
        <strain evidence="2">9284</strain>
    </source>
</reference>
<proteinExistence type="predicted"/>
<keyword evidence="3" id="KW-1185">Reference proteome</keyword>
<evidence type="ECO:0000313" key="2">
    <source>
        <dbReference type="EMBL" id="KAJ7647846.1"/>
    </source>
</evidence>
<evidence type="ECO:0000313" key="3">
    <source>
        <dbReference type="Proteomes" id="UP001221142"/>
    </source>
</evidence>
<evidence type="ECO:0000256" key="1">
    <source>
        <dbReference type="SAM" id="MobiDB-lite"/>
    </source>
</evidence>
<feature type="compositionally biased region" description="Basic and acidic residues" evidence="1">
    <location>
        <begin position="92"/>
        <end position="103"/>
    </location>
</feature>
<name>A0AAD7CG87_9AGAR</name>
<dbReference type="AlphaFoldDB" id="A0AAD7CG87"/>
<feature type="compositionally biased region" description="Basic and acidic residues" evidence="1">
    <location>
        <begin position="145"/>
        <end position="177"/>
    </location>
</feature>
<gene>
    <name evidence="2" type="ORF">FB45DRAFT_1020058</name>
</gene>
<feature type="region of interest" description="Disordered" evidence="1">
    <location>
        <begin position="143"/>
        <end position="205"/>
    </location>
</feature>
<feature type="region of interest" description="Disordered" evidence="1">
    <location>
        <begin position="1"/>
        <end position="113"/>
    </location>
</feature>
<comment type="caution">
    <text evidence="2">The sequence shown here is derived from an EMBL/GenBank/DDBJ whole genome shotgun (WGS) entry which is preliminary data.</text>
</comment>
<accession>A0AAD7CG87</accession>
<dbReference type="EMBL" id="JARKIF010000002">
    <property type="protein sequence ID" value="KAJ7647846.1"/>
    <property type="molecule type" value="Genomic_DNA"/>
</dbReference>